<dbReference type="GO" id="GO:0016020">
    <property type="term" value="C:membrane"/>
    <property type="evidence" value="ECO:0007669"/>
    <property type="project" value="UniProtKB-SubCell"/>
</dbReference>
<sequence>MHWWYEDRSSVLLLLFLYVLQGIPLGLAGSIPMLLASKSVDYKQQALFSFVFWPFSIKLLWAPIVDGAYIQSIGRRKTWLVPTQYVIGTIMFILSYKLDAIMGGPEPDVWNLTVCFFILNFCAATQDIAVDGWALTMLSKKNVGLASTCNSVGQTAGYFLGYVVFLALESADFCNKYFRSADSHKEEGLVNLSGFMYFWAIVFIITTTLVMIFKKEDAQNTSEINDTASKGVVSTYKLLFKIICLPNVLQYVVILLTAKIGFASESIVALKLIECGIHKETLALLAIPLTPLQIALPVIIAKYTSGPRPLDIFLKAIRYRLIFTLLFAAFVHYTPSFKLEDGTFPYYYFAAVLIMYCFHQVTLYSMFVAVMAFNAKISDPHIGGTYMTLLNTVANLGGNWPSTLALWYVDALTTTNCVGGTSNLVYCSKEDKAKVCETAGGLCVTTVDGYYVEAVLCLILGILWLIWKSDSTRKLQNVDPERWRCPR</sequence>
<evidence type="ECO:0000313" key="7">
    <source>
        <dbReference type="Proteomes" id="UP000008144"/>
    </source>
</evidence>
<dbReference type="GO" id="GO:0035348">
    <property type="term" value="P:acetyl-CoA transmembrane transport"/>
    <property type="evidence" value="ECO:0007669"/>
    <property type="project" value="InterPro"/>
</dbReference>
<gene>
    <name evidence="6" type="primary">LOC100181010</name>
</gene>
<keyword evidence="4 5" id="KW-0472">Membrane</keyword>
<dbReference type="PANTHER" id="PTHR12778">
    <property type="entry name" value="SOLUTE CARRIER FAMILY 33 ACETYL-COA TRANSPORTER -RELATED"/>
    <property type="match status" value="1"/>
</dbReference>
<keyword evidence="3 5" id="KW-1133">Transmembrane helix</keyword>
<dbReference type="SUPFAM" id="SSF103473">
    <property type="entry name" value="MFS general substrate transporter"/>
    <property type="match status" value="1"/>
</dbReference>
<dbReference type="Gene3D" id="1.20.1250.20">
    <property type="entry name" value="MFS general substrate transporter like domains"/>
    <property type="match status" value="1"/>
</dbReference>
<keyword evidence="2 5" id="KW-0812">Transmembrane</keyword>
<organism evidence="6 7">
    <name type="scientific">Ciona intestinalis</name>
    <name type="common">Transparent sea squirt</name>
    <name type="synonym">Ascidia intestinalis</name>
    <dbReference type="NCBI Taxonomy" id="7719"/>
    <lineage>
        <taxon>Eukaryota</taxon>
        <taxon>Metazoa</taxon>
        <taxon>Chordata</taxon>
        <taxon>Tunicata</taxon>
        <taxon>Ascidiacea</taxon>
        <taxon>Phlebobranchia</taxon>
        <taxon>Cionidae</taxon>
        <taxon>Ciona</taxon>
    </lineage>
</organism>
<keyword evidence="7" id="KW-1185">Reference proteome</keyword>
<feature type="transmembrane region" description="Helical" evidence="5">
    <location>
        <begin position="188"/>
        <end position="213"/>
    </location>
</feature>
<feature type="transmembrane region" description="Helical" evidence="5">
    <location>
        <begin position="282"/>
        <end position="305"/>
    </location>
</feature>
<dbReference type="GO" id="GO:0008521">
    <property type="term" value="F:acetyl-CoA transmembrane transporter activity"/>
    <property type="evidence" value="ECO:0007669"/>
    <property type="project" value="InterPro"/>
</dbReference>
<proteinExistence type="predicted"/>
<feature type="transmembrane region" description="Helical" evidence="5">
    <location>
        <begin position="52"/>
        <end position="70"/>
    </location>
</feature>
<dbReference type="EMBL" id="EAAA01002712">
    <property type="status" value="NOT_ANNOTATED_CDS"/>
    <property type="molecule type" value="Genomic_DNA"/>
</dbReference>
<reference evidence="7" key="1">
    <citation type="journal article" date="2002" name="Science">
        <title>The draft genome of Ciona intestinalis: insights into chordate and vertebrate origins.</title>
        <authorList>
            <person name="Dehal P."/>
            <person name="Satou Y."/>
            <person name="Campbell R.K."/>
            <person name="Chapman J."/>
            <person name="Degnan B."/>
            <person name="De Tomaso A."/>
            <person name="Davidson B."/>
            <person name="Di Gregorio A."/>
            <person name="Gelpke M."/>
            <person name="Goodstein D.M."/>
            <person name="Harafuji N."/>
            <person name="Hastings K.E."/>
            <person name="Ho I."/>
            <person name="Hotta K."/>
            <person name="Huang W."/>
            <person name="Kawashima T."/>
            <person name="Lemaire P."/>
            <person name="Martinez D."/>
            <person name="Meinertzhagen I.A."/>
            <person name="Necula S."/>
            <person name="Nonaka M."/>
            <person name="Putnam N."/>
            <person name="Rash S."/>
            <person name="Saiga H."/>
            <person name="Satake M."/>
            <person name="Terry A."/>
            <person name="Yamada L."/>
            <person name="Wang H.G."/>
            <person name="Awazu S."/>
            <person name="Azumi K."/>
            <person name="Boore J."/>
            <person name="Branno M."/>
            <person name="Chin-Bow S."/>
            <person name="DeSantis R."/>
            <person name="Doyle S."/>
            <person name="Francino P."/>
            <person name="Keys D.N."/>
            <person name="Haga S."/>
            <person name="Hayashi H."/>
            <person name="Hino K."/>
            <person name="Imai K.S."/>
            <person name="Inaba K."/>
            <person name="Kano S."/>
            <person name="Kobayashi K."/>
            <person name="Kobayashi M."/>
            <person name="Lee B.I."/>
            <person name="Makabe K.W."/>
            <person name="Manohar C."/>
            <person name="Matassi G."/>
            <person name="Medina M."/>
            <person name="Mochizuki Y."/>
            <person name="Mount S."/>
            <person name="Morishita T."/>
            <person name="Miura S."/>
            <person name="Nakayama A."/>
            <person name="Nishizaka S."/>
            <person name="Nomoto H."/>
            <person name="Ohta F."/>
            <person name="Oishi K."/>
            <person name="Rigoutsos I."/>
            <person name="Sano M."/>
            <person name="Sasaki A."/>
            <person name="Sasakura Y."/>
            <person name="Shoguchi E."/>
            <person name="Shin-i T."/>
            <person name="Spagnuolo A."/>
            <person name="Stainier D."/>
            <person name="Suzuki M.M."/>
            <person name="Tassy O."/>
            <person name="Takatori N."/>
            <person name="Tokuoka M."/>
            <person name="Yagi K."/>
            <person name="Yoshizaki F."/>
            <person name="Wada S."/>
            <person name="Zhang C."/>
            <person name="Hyatt P.D."/>
            <person name="Larimer F."/>
            <person name="Detter C."/>
            <person name="Doggett N."/>
            <person name="Glavina T."/>
            <person name="Hawkins T."/>
            <person name="Richardson P."/>
            <person name="Lucas S."/>
            <person name="Kohara Y."/>
            <person name="Levine M."/>
            <person name="Satoh N."/>
            <person name="Rokhsar D.S."/>
        </authorList>
    </citation>
    <scope>NUCLEOTIDE SEQUENCE [LARGE SCALE GENOMIC DNA]</scope>
</reference>
<feature type="transmembrane region" description="Helical" evidence="5">
    <location>
        <begin position="346"/>
        <end position="373"/>
    </location>
</feature>
<dbReference type="FunCoup" id="H2XPV7">
    <property type="interactions" value="31"/>
</dbReference>
<dbReference type="InterPro" id="IPR024371">
    <property type="entry name" value="AcetylCoA_trans_1-like"/>
</dbReference>
<reference evidence="6" key="4">
    <citation type="submission" date="2025-09" db="UniProtKB">
        <authorList>
            <consortium name="Ensembl"/>
        </authorList>
    </citation>
    <scope>IDENTIFICATION</scope>
</reference>
<dbReference type="OMA" id="RRKSWIM"/>
<dbReference type="PANTHER" id="PTHR12778:SF9">
    <property type="entry name" value="ACETYL-COENZYME A TRANSPORTER 1"/>
    <property type="match status" value="1"/>
</dbReference>
<evidence type="ECO:0000256" key="4">
    <source>
        <dbReference type="ARBA" id="ARBA00023136"/>
    </source>
</evidence>
<evidence type="ECO:0000256" key="5">
    <source>
        <dbReference type="SAM" id="Phobius"/>
    </source>
</evidence>
<comment type="subcellular location">
    <subcellularLocation>
        <location evidence="1">Membrane</location>
        <topology evidence="1">Multi-pass membrane protein</topology>
    </subcellularLocation>
</comment>
<feature type="transmembrane region" description="Helical" evidence="5">
    <location>
        <begin position="142"/>
        <end position="168"/>
    </location>
</feature>
<dbReference type="InParanoid" id="H2XPV7"/>
<dbReference type="Ensembl" id="ENSCINT00000037223.1">
    <property type="protein sequence ID" value="ENSCINP00000031691.1"/>
    <property type="gene ID" value="ENSCING00000007381.3"/>
</dbReference>
<accession>H2XPV7</accession>
<dbReference type="AlphaFoldDB" id="H2XPV7"/>
<evidence type="ECO:0000256" key="1">
    <source>
        <dbReference type="ARBA" id="ARBA00004141"/>
    </source>
</evidence>
<reference evidence="6" key="3">
    <citation type="submission" date="2025-08" db="UniProtKB">
        <authorList>
            <consortium name="Ensembl"/>
        </authorList>
    </citation>
    <scope>IDENTIFICATION</scope>
</reference>
<evidence type="ECO:0000256" key="2">
    <source>
        <dbReference type="ARBA" id="ARBA00022692"/>
    </source>
</evidence>
<dbReference type="GeneTree" id="ENSGT00940000154019"/>
<feature type="transmembrane region" description="Helical" evidence="5">
    <location>
        <begin position="450"/>
        <end position="467"/>
    </location>
</feature>
<dbReference type="STRING" id="7719.ENSCINP00000031691"/>
<protein>
    <submittedName>
        <fullName evidence="6">Acetyl-coenzyme A transporter 1</fullName>
    </submittedName>
</protein>
<dbReference type="Pfam" id="PF13000">
    <property type="entry name" value="Acatn"/>
    <property type="match status" value="3"/>
</dbReference>
<feature type="transmembrane region" description="Helical" evidence="5">
    <location>
        <begin position="79"/>
        <end position="98"/>
    </location>
</feature>
<dbReference type="Proteomes" id="UP000008144">
    <property type="component" value="Chromosome 8"/>
</dbReference>
<dbReference type="InterPro" id="IPR004752">
    <property type="entry name" value="AmpG_permease/AT-1"/>
</dbReference>
<evidence type="ECO:0000313" key="6">
    <source>
        <dbReference type="Ensembl" id="ENSCINP00000031691.1"/>
    </source>
</evidence>
<feature type="transmembrane region" description="Helical" evidence="5">
    <location>
        <begin position="317"/>
        <end position="334"/>
    </location>
</feature>
<evidence type="ECO:0000256" key="3">
    <source>
        <dbReference type="ARBA" id="ARBA00022989"/>
    </source>
</evidence>
<reference evidence="6" key="2">
    <citation type="journal article" date="2008" name="Genome Biol.">
        <title>Improved genome assembly and evidence-based global gene model set for the chordate Ciona intestinalis: new insight into intron and operon populations.</title>
        <authorList>
            <person name="Satou Y."/>
            <person name="Mineta K."/>
            <person name="Ogasawara M."/>
            <person name="Sasakura Y."/>
            <person name="Shoguchi E."/>
            <person name="Ueno K."/>
            <person name="Yamada L."/>
            <person name="Matsumoto J."/>
            <person name="Wasserscheid J."/>
            <person name="Dewar K."/>
            <person name="Wiley G.B."/>
            <person name="Macmil S.L."/>
            <person name="Roe B.A."/>
            <person name="Zeller R.W."/>
            <person name="Hastings K.E."/>
            <person name="Lemaire P."/>
            <person name="Lindquist E."/>
            <person name="Endo T."/>
            <person name="Hotta K."/>
            <person name="Inaba K."/>
        </authorList>
    </citation>
    <scope>NUCLEOTIDE SEQUENCE [LARGE SCALE GENOMIC DNA]</scope>
    <source>
        <strain evidence="6">wild type</strain>
    </source>
</reference>
<name>H2XPV7_CIOIN</name>
<dbReference type="InterPro" id="IPR036259">
    <property type="entry name" value="MFS_trans_sf"/>
</dbReference>
<feature type="transmembrane region" description="Helical" evidence="5">
    <location>
        <begin position="238"/>
        <end position="262"/>
    </location>
</feature>